<dbReference type="Gene3D" id="3.30.450.70">
    <property type="match status" value="1"/>
</dbReference>
<reference evidence="2" key="1">
    <citation type="submission" date="2016-06" db="EMBL/GenBank/DDBJ databases">
        <title>Draft Genome sequence of the fungus Inonotus baumii.</title>
        <authorList>
            <person name="Zhu H."/>
            <person name="Lin W."/>
        </authorList>
    </citation>
    <scope>NUCLEOTIDE SEQUENCE</scope>
    <source>
        <strain evidence="2">821</strain>
    </source>
</reference>
<dbReference type="PANTHER" id="PTHR12403">
    <property type="entry name" value="TRAFFICKING PROTEIN PARTICLE COMPLEX SUBUNIT 2"/>
    <property type="match status" value="1"/>
</dbReference>
<dbReference type="OrthoDB" id="4092340at2759"/>
<dbReference type="SUPFAM" id="SSF64356">
    <property type="entry name" value="SNARE-like"/>
    <property type="match status" value="1"/>
</dbReference>
<evidence type="ECO:0000313" key="3">
    <source>
        <dbReference type="Proteomes" id="UP000757232"/>
    </source>
</evidence>
<protein>
    <submittedName>
        <fullName evidence="2">Uncharacterized protein</fullName>
    </submittedName>
</protein>
<dbReference type="CDD" id="cd14825">
    <property type="entry name" value="TRAPPC2_sedlin"/>
    <property type="match status" value="1"/>
</dbReference>
<feature type="region of interest" description="Disordered" evidence="1">
    <location>
        <begin position="482"/>
        <end position="606"/>
    </location>
</feature>
<gene>
    <name evidence="2" type="ORF">A7U60_g8423</name>
</gene>
<dbReference type="Pfam" id="PF04628">
    <property type="entry name" value="Sedlin_N"/>
    <property type="match status" value="1"/>
</dbReference>
<dbReference type="GO" id="GO:0005737">
    <property type="term" value="C:cytoplasm"/>
    <property type="evidence" value="ECO:0007669"/>
    <property type="project" value="GOC"/>
</dbReference>
<sequence>MKTNRGPKRELRSWWMTRRRIASPDATQSFEHSLPTPIIRRVRVPPSALLDSTTATIMSYHIFLLSPSDSPIYSLTHQSSKPAQSAVNPLASNLPSWSASAFAGTLNALSGATSPAYNQGPGGAAAAAARGGHDRHVIQMIANASLDVIEDVMRRDGAMYLKSVDKFNEWTVSAFVTPGNTKFIMLHEAKNDDGIRAFFMDVWELYVKVGQIHCQYRLSFSRQIPSLVHSPYFFPVFSEAHSVEFEALIAPPSQYLKQQLSSLSQAAHMSSNNRASLLAGLRTGGVRQPSQMPFTAAPSVTSFPRAELPMTASIGGSFNQIIPPQAHAHSQAQAQAQQQAFQMQMMQMEILRLQAIQQAQQQYQLELVRQQQLQHRQQSVPNRRISQQYAEMPHSAVPGVTTFASNRRASQAEQLKSQLHLNSRISQEEQQVPMTASLGGRFGGRLNPNAVAFRMGVFPEEEEMASNQRQGNNGLTTVISGGTPLGSSNGNGAAAGTGMAPSKSDTSLNWRRGGNNNSVLSGNRAASVSVRVTPPPGERDTSPLGHLKSHRPEPLRFSVLHEAPSTPLVIVDNSDGEDGDDGTSTSSSKSEPTTPPSGGVSDVPLSPREMASKRLYEGLGIGRPVPQSAAVHTLSFPGTKAMPHTSVGLTFANRIVSQPSRQPRGPPSGDELGTKNFASRIRRKAIGGLGAMLDARVNRQEIEAF</sequence>
<feature type="compositionally biased region" description="Polar residues" evidence="1">
    <location>
        <begin position="503"/>
        <end position="526"/>
    </location>
</feature>
<dbReference type="EMBL" id="LNZH02000215">
    <property type="protein sequence ID" value="OCB84437.1"/>
    <property type="molecule type" value="Genomic_DNA"/>
</dbReference>
<keyword evidence="3" id="KW-1185">Reference proteome</keyword>
<feature type="compositionally biased region" description="Low complexity" evidence="1">
    <location>
        <begin position="486"/>
        <end position="496"/>
    </location>
</feature>
<evidence type="ECO:0000256" key="1">
    <source>
        <dbReference type="SAM" id="MobiDB-lite"/>
    </source>
</evidence>
<name>A0A9Q5MYC8_SANBA</name>
<dbReference type="InterPro" id="IPR011012">
    <property type="entry name" value="Longin-like_dom_sf"/>
</dbReference>
<dbReference type="Proteomes" id="UP000757232">
    <property type="component" value="Unassembled WGS sequence"/>
</dbReference>
<organism evidence="2 3">
    <name type="scientific">Sanghuangporus baumii</name>
    <name type="common">Phellinus baumii</name>
    <dbReference type="NCBI Taxonomy" id="108892"/>
    <lineage>
        <taxon>Eukaryota</taxon>
        <taxon>Fungi</taxon>
        <taxon>Dikarya</taxon>
        <taxon>Basidiomycota</taxon>
        <taxon>Agaricomycotina</taxon>
        <taxon>Agaricomycetes</taxon>
        <taxon>Hymenochaetales</taxon>
        <taxon>Hymenochaetaceae</taxon>
        <taxon>Sanghuangporus</taxon>
    </lineage>
</organism>
<feature type="compositionally biased region" description="Low complexity" evidence="1">
    <location>
        <begin position="582"/>
        <end position="599"/>
    </location>
</feature>
<comment type="caution">
    <text evidence="2">The sequence shown here is derived from an EMBL/GenBank/DDBJ whole genome shotgun (WGS) entry which is preliminary data.</text>
</comment>
<accession>A0A9Q5MYC8</accession>
<dbReference type="GO" id="GO:0006888">
    <property type="term" value="P:endoplasmic reticulum to Golgi vesicle-mediated transport"/>
    <property type="evidence" value="ECO:0007669"/>
    <property type="project" value="InterPro"/>
</dbReference>
<proteinExistence type="predicted"/>
<dbReference type="AlphaFoldDB" id="A0A9Q5MYC8"/>
<evidence type="ECO:0000313" key="2">
    <source>
        <dbReference type="EMBL" id="OCB84437.1"/>
    </source>
</evidence>
<dbReference type="InterPro" id="IPR006722">
    <property type="entry name" value="Sedlin"/>
</dbReference>